<evidence type="ECO:0000256" key="6">
    <source>
        <dbReference type="ARBA" id="ARBA00023242"/>
    </source>
</evidence>
<feature type="compositionally biased region" description="Basic and acidic residues" evidence="7">
    <location>
        <begin position="54"/>
        <end position="68"/>
    </location>
</feature>
<dbReference type="InterPro" id="IPR051098">
    <property type="entry name" value="NeuroDiff_E-box_TFs"/>
</dbReference>
<gene>
    <name evidence="8" type="ORF">AAFF_G00087610</name>
</gene>
<comment type="caution">
    <text evidence="8">The sequence shown here is derived from an EMBL/GenBank/DDBJ whole genome shotgun (WGS) entry which is preliminary data.</text>
</comment>
<dbReference type="GO" id="GO:0005634">
    <property type="term" value="C:nucleus"/>
    <property type="evidence" value="ECO:0007669"/>
    <property type="project" value="UniProtKB-SubCell"/>
</dbReference>
<feature type="compositionally biased region" description="Polar residues" evidence="7">
    <location>
        <begin position="29"/>
        <end position="49"/>
    </location>
</feature>
<keyword evidence="9" id="KW-1185">Reference proteome</keyword>
<accession>A0AAD7WCL1</accession>
<evidence type="ECO:0000313" key="9">
    <source>
        <dbReference type="Proteomes" id="UP001221898"/>
    </source>
</evidence>
<dbReference type="GO" id="GO:0000978">
    <property type="term" value="F:RNA polymerase II cis-regulatory region sequence-specific DNA binding"/>
    <property type="evidence" value="ECO:0007669"/>
    <property type="project" value="TreeGrafter"/>
</dbReference>
<name>A0AAD7WCL1_9TELE</name>
<evidence type="ECO:0000256" key="2">
    <source>
        <dbReference type="ARBA" id="ARBA00022473"/>
    </source>
</evidence>
<keyword evidence="4" id="KW-0238">DNA-binding</keyword>
<reference evidence="8" key="1">
    <citation type="journal article" date="2023" name="Science">
        <title>Genome structures resolve the early diversification of teleost fishes.</title>
        <authorList>
            <person name="Parey E."/>
            <person name="Louis A."/>
            <person name="Montfort J."/>
            <person name="Bouchez O."/>
            <person name="Roques C."/>
            <person name="Iampietro C."/>
            <person name="Lluch J."/>
            <person name="Castinel A."/>
            <person name="Donnadieu C."/>
            <person name="Desvignes T."/>
            <person name="Floi Bucao C."/>
            <person name="Jouanno E."/>
            <person name="Wen M."/>
            <person name="Mejri S."/>
            <person name="Dirks R."/>
            <person name="Jansen H."/>
            <person name="Henkel C."/>
            <person name="Chen W.J."/>
            <person name="Zahm M."/>
            <person name="Cabau C."/>
            <person name="Klopp C."/>
            <person name="Thompson A.W."/>
            <person name="Robinson-Rechavi M."/>
            <person name="Braasch I."/>
            <person name="Lecointre G."/>
            <person name="Bobe J."/>
            <person name="Postlethwait J.H."/>
            <person name="Berthelot C."/>
            <person name="Roest Crollius H."/>
            <person name="Guiguen Y."/>
        </authorList>
    </citation>
    <scope>NUCLEOTIDE SEQUENCE</scope>
    <source>
        <strain evidence="8">NC1722</strain>
    </source>
</reference>
<dbReference type="EMBL" id="JAINUG010000155">
    <property type="protein sequence ID" value="KAJ8391620.1"/>
    <property type="molecule type" value="Genomic_DNA"/>
</dbReference>
<evidence type="ECO:0008006" key="10">
    <source>
        <dbReference type="Google" id="ProtNLM"/>
    </source>
</evidence>
<keyword evidence="2" id="KW-0217">Developmental protein</keyword>
<dbReference type="GO" id="GO:0000785">
    <property type="term" value="C:chromatin"/>
    <property type="evidence" value="ECO:0007669"/>
    <property type="project" value="TreeGrafter"/>
</dbReference>
<evidence type="ECO:0000256" key="4">
    <source>
        <dbReference type="ARBA" id="ARBA00023125"/>
    </source>
</evidence>
<evidence type="ECO:0000256" key="5">
    <source>
        <dbReference type="ARBA" id="ARBA00023163"/>
    </source>
</evidence>
<dbReference type="GO" id="GO:0005667">
    <property type="term" value="C:transcription regulator complex"/>
    <property type="evidence" value="ECO:0007669"/>
    <property type="project" value="TreeGrafter"/>
</dbReference>
<organism evidence="8 9">
    <name type="scientific">Aldrovandia affinis</name>
    <dbReference type="NCBI Taxonomy" id="143900"/>
    <lineage>
        <taxon>Eukaryota</taxon>
        <taxon>Metazoa</taxon>
        <taxon>Chordata</taxon>
        <taxon>Craniata</taxon>
        <taxon>Vertebrata</taxon>
        <taxon>Euteleostomi</taxon>
        <taxon>Actinopterygii</taxon>
        <taxon>Neopterygii</taxon>
        <taxon>Teleostei</taxon>
        <taxon>Notacanthiformes</taxon>
        <taxon>Halosauridae</taxon>
        <taxon>Aldrovandia</taxon>
    </lineage>
</organism>
<dbReference type="PANTHER" id="PTHR11793">
    <property type="entry name" value="BASIC HELIX-LOOP-HELIX TRANSCRIPTION FACTOR"/>
    <property type="match status" value="1"/>
</dbReference>
<evidence type="ECO:0000256" key="7">
    <source>
        <dbReference type="SAM" id="MobiDB-lite"/>
    </source>
</evidence>
<dbReference type="AlphaFoldDB" id="A0AAD7WCL1"/>
<evidence type="ECO:0000313" key="8">
    <source>
        <dbReference type="EMBL" id="KAJ8391620.1"/>
    </source>
</evidence>
<keyword evidence="5" id="KW-0804">Transcription</keyword>
<keyword evidence="3" id="KW-0805">Transcription regulation</keyword>
<dbReference type="Proteomes" id="UP001221898">
    <property type="component" value="Unassembled WGS sequence"/>
</dbReference>
<comment type="subcellular location">
    <subcellularLocation>
        <location evidence="1">Nucleus</location>
    </subcellularLocation>
</comment>
<evidence type="ECO:0000256" key="1">
    <source>
        <dbReference type="ARBA" id="ARBA00004123"/>
    </source>
</evidence>
<evidence type="ECO:0000256" key="3">
    <source>
        <dbReference type="ARBA" id="ARBA00023015"/>
    </source>
</evidence>
<sequence>MNSQQRIAAIGTDKELSDLLDFSAMFSPPVNSGKNRPTTLGSSQFSTSGKRALHRDEAHAQRGPRRREEIRGKAVVTAIKPSDERECHGSGDGRFIFLRAQSSPGPLCLGRNAHVRLLNLPASRLFRCCVFAWKS</sequence>
<proteinExistence type="predicted"/>
<dbReference type="PANTHER" id="PTHR11793:SF11">
    <property type="entry name" value="TRANSCRIPTION FACTOR 12"/>
    <property type="match status" value="1"/>
</dbReference>
<keyword evidence="6" id="KW-0539">Nucleus</keyword>
<protein>
    <recommendedName>
        <fullName evidence="10">Transcription factor 12</fullName>
    </recommendedName>
</protein>
<dbReference type="GO" id="GO:0000981">
    <property type="term" value="F:DNA-binding transcription factor activity, RNA polymerase II-specific"/>
    <property type="evidence" value="ECO:0007669"/>
    <property type="project" value="TreeGrafter"/>
</dbReference>
<feature type="region of interest" description="Disordered" evidence="7">
    <location>
        <begin position="28"/>
        <end position="68"/>
    </location>
</feature>